<evidence type="ECO:0000256" key="3">
    <source>
        <dbReference type="ARBA" id="ARBA00022692"/>
    </source>
</evidence>
<evidence type="ECO:0000256" key="2">
    <source>
        <dbReference type="ARBA" id="ARBA00022475"/>
    </source>
</evidence>
<protein>
    <recommendedName>
        <fullName evidence="10">G-protein coupled receptors family 1 profile domain-containing protein</fullName>
    </recommendedName>
</protein>
<dbReference type="PRINTS" id="PR00237">
    <property type="entry name" value="GPCRRHODOPSN"/>
</dbReference>
<dbReference type="InterPro" id="IPR000276">
    <property type="entry name" value="GPCR_Rhodpsn"/>
</dbReference>
<keyword evidence="12" id="KW-1185">Reference proteome</keyword>
<proteinExistence type="predicted"/>
<feature type="domain" description="G-protein coupled receptors family 1 profile" evidence="10">
    <location>
        <begin position="17"/>
        <end position="54"/>
    </location>
</feature>
<dbReference type="Proteomes" id="UP001153269">
    <property type="component" value="Unassembled WGS sequence"/>
</dbReference>
<evidence type="ECO:0000256" key="5">
    <source>
        <dbReference type="ARBA" id="ARBA00023040"/>
    </source>
</evidence>
<evidence type="ECO:0000259" key="10">
    <source>
        <dbReference type="PROSITE" id="PS50262"/>
    </source>
</evidence>
<feature type="transmembrane region" description="Helical" evidence="9">
    <location>
        <begin position="37"/>
        <end position="58"/>
    </location>
</feature>
<reference evidence="11" key="1">
    <citation type="submission" date="2020-03" db="EMBL/GenBank/DDBJ databases">
        <authorList>
            <person name="Weist P."/>
        </authorList>
    </citation>
    <scope>NUCLEOTIDE SEQUENCE</scope>
</reference>
<dbReference type="GO" id="GO:0005886">
    <property type="term" value="C:plasma membrane"/>
    <property type="evidence" value="ECO:0007669"/>
    <property type="project" value="UniProtKB-SubCell"/>
</dbReference>
<keyword evidence="3 9" id="KW-0812">Transmembrane</keyword>
<dbReference type="InterPro" id="IPR017452">
    <property type="entry name" value="GPCR_Rhodpsn_7TM"/>
</dbReference>
<dbReference type="GO" id="GO:0004930">
    <property type="term" value="F:G protein-coupled receptor activity"/>
    <property type="evidence" value="ECO:0007669"/>
    <property type="project" value="UniProtKB-KW"/>
</dbReference>
<evidence type="ECO:0000313" key="11">
    <source>
        <dbReference type="EMBL" id="CAB1431721.1"/>
    </source>
</evidence>
<dbReference type="EMBL" id="CADEAL010001364">
    <property type="protein sequence ID" value="CAB1431721.1"/>
    <property type="molecule type" value="Genomic_DNA"/>
</dbReference>
<dbReference type="AlphaFoldDB" id="A0A9N7UIX4"/>
<accession>A0A9N7UIX4</accession>
<dbReference type="Gene3D" id="1.20.1070.10">
    <property type="entry name" value="Rhodopsin 7-helix transmembrane proteins"/>
    <property type="match status" value="1"/>
</dbReference>
<keyword evidence="7" id="KW-0675">Receptor</keyword>
<dbReference type="PANTHER" id="PTHR24248">
    <property type="entry name" value="ADRENERGIC RECEPTOR-RELATED G-PROTEIN COUPLED RECEPTOR"/>
    <property type="match status" value="1"/>
</dbReference>
<keyword evidence="6 9" id="KW-0472">Membrane</keyword>
<dbReference type="PROSITE" id="PS50262">
    <property type="entry name" value="G_PROTEIN_RECEP_F1_2"/>
    <property type="match status" value="1"/>
</dbReference>
<dbReference type="Pfam" id="PF00001">
    <property type="entry name" value="7tm_1"/>
    <property type="match status" value="1"/>
</dbReference>
<name>A0A9N7UIX4_PLEPL</name>
<comment type="subcellular location">
    <subcellularLocation>
        <location evidence="1">Cell membrane</location>
        <topology evidence="1">Multi-pass membrane protein</topology>
    </subcellularLocation>
</comment>
<keyword evidence="4 9" id="KW-1133">Transmembrane helix</keyword>
<evidence type="ECO:0000256" key="7">
    <source>
        <dbReference type="ARBA" id="ARBA00023170"/>
    </source>
</evidence>
<evidence type="ECO:0000256" key="9">
    <source>
        <dbReference type="SAM" id="Phobius"/>
    </source>
</evidence>
<dbReference type="SUPFAM" id="SSF81321">
    <property type="entry name" value="Family A G protein-coupled receptor-like"/>
    <property type="match status" value="1"/>
</dbReference>
<dbReference type="PANTHER" id="PTHR24248:SF192">
    <property type="entry name" value="G-PROTEIN COUPLED RECEPTORS FAMILY 1 PROFILE DOMAIN-CONTAINING PROTEIN"/>
    <property type="match status" value="1"/>
</dbReference>
<evidence type="ECO:0000256" key="6">
    <source>
        <dbReference type="ARBA" id="ARBA00023136"/>
    </source>
</evidence>
<gene>
    <name evidence="11" type="ORF">PLEPLA_LOCUS19778</name>
</gene>
<comment type="caution">
    <text evidence="11">The sequence shown here is derived from an EMBL/GenBank/DDBJ whole genome shotgun (WGS) entry which is preliminary data.</text>
</comment>
<dbReference type="GO" id="GO:0071875">
    <property type="term" value="P:adrenergic receptor signaling pathway"/>
    <property type="evidence" value="ECO:0007669"/>
    <property type="project" value="UniProtKB-ARBA"/>
</dbReference>
<evidence type="ECO:0000256" key="4">
    <source>
        <dbReference type="ARBA" id="ARBA00022989"/>
    </source>
</evidence>
<keyword evidence="5" id="KW-0297">G-protein coupled receptor</keyword>
<keyword evidence="2" id="KW-1003">Cell membrane</keyword>
<feature type="transmembrane region" description="Helical" evidence="9">
    <location>
        <begin position="12"/>
        <end position="31"/>
    </location>
</feature>
<organism evidence="11 12">
    <name type="scientific">Pleuronectes platessa</name>
    <name type="common">European plaice</name>
    <dbReference type="NCBI Taxonomy" id="8262"/>
    <lineage>
        <taxon>Eukaryota</taxon>
        <taxon>Metazoa</taxon>
        <taxon>Chordata</taxon>
        <taxon>Craniata</taxon>
        <taxon>Vertebrata</taxon>
        <taxon>Euteleostomi</taxon>
        <taxon>Actinopterygii</taxon>
        <taxon>Neopterygii</taxon>
        <taxon>Teleostei</taxon>
        <taxon>Neoteleostei</taxon>
        <taxon>Acanthomorphata</taxon>
        <taxon>Carangaria</taxon>
        <taxon>Pleuronectiformes</taxon>
        <taxon>Pleuronectoidei</taxon>
        <taxon>Pleuronectidae</taxon>
        <taxon>Pleuronectes</taxon>
    </lineage>
</organism>
<evidence type="ECO:0000313" key="12">
    <source>
        <dbReference type="Proteomes" id="UP001153269"/>
    </source>
</evidence>
<keyword evidence="8" id="KW-0807">Transducer</keyword>
<sequence length="149" mass="16405">MALSRYPASLGLNFITGNLLVITSIVYFRQLHTPTNYLILSLAGADLLVGTLVLQFNLAMSVQSFRIHHQLPPRSWSTTIVSLKRDKGYVIPTTISRHDIESTILDPTPRPPTRDPQIAIHDDVAIAVALDLRAIRHGDSGKEEGLGDV</sequence>
<evidence type="ECO:0000256" key="1">
    <source>
        <dbReference type="ARBA" id="ARBA00004651"/>
    </source>
</evidence>
<evidence type="ECO:0000256" key="8">
    <source>
        <dbReference type="ARBA" id="ARBA00023224"/>
    </source>
</evidence>